<protein>
    <submittedName>
        <fullName evidence="1">Uncharacterized protein</fullName>
    </submittedName>
</protein>
<evidence type="ECO:0000313" key="2">
    <source>
        <dbReference type="Proteomes" id="UP000008278"/>
    </source>
</evidence>
<sequence length="42" mass="4619">MVTNAATTMVVHAKWSELAITFQQPSAMAWRNAEHLSSLTGM</sequence>
<proteinExistence type="predicted"/>
<dbReference type="KEGG" id="sej:STMUK_1521"/>
<dbReference type="AlphaFoldDB" id="A0A6C7AU49"/>
<evidence type="ECO:0000313" key="1">
    <source>
        <dbReference type="EMBL" id="AEF07423.1"/>
    </source>
</evidence>
<name>A0A6C7AU49_SALTU</name>
<accession>A0A6C7AU49</accession>
<dbReference type="EMBL" id="CP002614">
    <property type="protein sequence ID" value="AEF07423.1"/>
    <property type="molecule type" value="Genomic_DNA"/>
</dbReference>
<reference evidence="1 2" key="1">
    <citation type="journal article" date="2011" name="J. Bacteriol.">
        <title>Complete genome sequence of the universal killer Salmonella enterica serovar typhimurium UK-1 (ATCC 68169).</title>
        <authorList>
            <person name="Luo Y."/>
            <person name="Kong Q."/>
            <person name="Yang J."/>
            <person name="Golden G."/>
            <person name="Wanda S.Y."/>
            <person name="Jensen R.V."/>
            <person name="Ernst P.B."/>
            <person name="Curtiss R.III."/>
        </authorList>
    </citation>
    <scope>NUCLEOTIDE SEQUENCE [LARGE SCALE GENOMIC DNA]</scope>
    <source>
        <strain evidence="2">ATCC 68169 / UK-1</strain>
    </source>
</reference>
<gene>
    <name evidence="1" type="ordered locus">STMUK_1521</name>
</gene>
<dbReference type="Proteomes" id="UP000008278">
    <property type="component" value="Chromosome"/>
</dbReference>
<organism evidence="1 2">
    <name type="scientific">Salmonella typhimurium (strain ATCC 68169 / UK-1)</name>
    <dbReference type="NCBI Taxonomy" id="990282"/>
    <lineage>
        <taxon>Bacteria</taxon>
        <taxon>Pseudomonadati</taxon>
        <taxon>Pseudomonadota</taxon>
        <taxon>Gammaproteobacteria</taxon>
        <taxon>Enterobacterales</taxon>
        <taxon>Enterobacteriaceae</taxon>
        <taxon>Salmonella</taxon>
    </lineage>
</organism>